<sequence>MNIWKKRSVIKLDILGEKDEYLSIIKRRSNGLYKLVEVFYDLSKLEANEYKFNMEKIDINKEVREHILLFYNDFENKNINVEINLLNEEVFVEADKTALERVFTNLFQNTIKYSRGEFKISLEKTKHNVKIILINSIDELTEREVENLFDRFYMKDKTRSTSSSELGLTITKLLIEKMNGKIRAEIINGVLIFTID</sequence>
<dbReference type="Proteomes" id="UP000767334">
    <property type="component" value="Unassembled WGS sequence"/>
</dbReference>
<evidence type="ECO:0000313" key="10">
    <source>
        <dbReference type="EMBL" id="MBM6820879.1"/>
    </source>
</evidence>
<dbReference type="InterPro" id="IPR036890">
    <property type="entry name" value="HATPase_C_sf"/>
</dbReference>
<dbReference type="PANTHER" id="PTHR45528:SF8">
    <property type="entry name" value="HISTIDINE KINASE"/>
    <property type="match status" value="1"/>
</dbReference>
<dbReference type="PANTHER" id="PTHR45528">
    <property type="entry name" value="SENSOR HISTIDINE KINASE CPXA"/>
    <property type="match status" value="1"/>
</dbReference>
<reference evidence="10 11" key="1">
    <citation type="journal article" date="2021" name="Sci. Rep.">
        <title>The distribution of antibiotic resistance genes in chicken gut microbiota commensals.</title>
        <authorList>
            <person name="Juricova H."/>
            <person name="Matiasovicova J."/>
            <person name="Kubasova T."/>
            <person name="Cejkova D."/>
            <person name="Rychlik I."/>
        </authorList>
    </citation>
    <scope>NUCLEOTIDE SEQUENCE [LARGE SCALE GENOMIC DNA]</scope>
    <source>
        <strain evidence="10 11">An435</strain>
    </source>
</reference>
<evidence type="ECO:0000256" key="2">
    <source>
        <dbReference type="ARBA" id="ARBA00004141"/>
    </source>
</evidence>
<dbReference type="EMBL" id="JACJLL010000189">
    <property type="protein sequence ID" value="MBM6820879.1"/>
    <property type="molecule type" value="Genomic_DNA"/>
</dbReference>
<dbReference type="Gene3D" id="3.30.565.10">
    <property type="entry name" value="Histidine kinase-like ATPase, C-terminal domain"/>
    <property type="match status" value="1"/>
</dbReference>
<dbReference type="CDD" id="cd00075">
    <property type="entry name" value="HATPase"/>
    <property type="match status" value="1"/>
</dbReference>
<dbReference type="InterPro" id="IPR005467">
    <property type="entry name" value="His_kinase_dom"/>
</dbReference>
<name>A0ABS2FK47_9CLOT</name>
<evidence type="ECO:0000256" key="3">
    <source>
        <dbReference type="ARBA" id="ARBA00012438"/>
    </source>
</evidence>
<feature type="domain" description="Histidine kinase" evidence="9">
    <location>
        <begin position="17"/>
        <end position="196"/>
    </location>
</feature>
<dbReference type="SUPFAM" id="SSF55874">
    <property type="entry name" value="ATPase domain of HSP90 chaperone/DNA topoisomerase II/histidine kinase"/>
    <property type="match status" value="1"/>
</dbReference>
<proteinExistence type="predicted"/>
<dbReference type="RefSeq" id="WP_204572752.1">
    <property type="nucleotide sequence ID" value="NZ_JACJLL010000189.1"/>
</dbReference>
<dbReference type="PROSITE" id="PS50109">
    <property type="entry name" value="HIS_KIN"/>
    <property type="match status" value="1"/>
</dbReference>
<evidence type="ECO:0000256" key="8">
    <source>
        <dbReference type="ARBA" id="ARBA00023136"/>
    </source>
</evidence>
<keyword evidence="11" id="KW-1185">Reference proteome</keyword>
<evidence type="ECO:0000256" key="7">
    <source>
        <dbReference type="ARBA" id="ARBA00023012"/>
    </source>
</evidence>
<accession>A0ABS2FK47</accession>
<evidence type="ECO:0000256" key="5">
    <source>
        <dbReference type="ARBA" id="ARBA00022679"/>
    </source>
</evidence>
<keyword evidence="8" id="KW-0472">Membrane</keyword>
<comment type="subcellular location">
    <subcellularLocation>
        <location evidence="2">Membrane</location>
        <topology evidence="2">Multi-pass membrane protein</topology>
    </subcellularLocation>
</comment>
<comment type="caution">
    <text evidence="10">The sequence shown here is derived from an EMBL/GenBank/DDBJ whole genome shotgun (WGS) entry which is preliminary data.</text>
</comment>
<keyword evidence="7" id="KW-0902">Two-component regulatory system</keyword>
<dbReference type="InterPro" id="IPR050398">
    <property type="entry name" value="HssS/ArlS-like"/>
</dbReference>
<evidence type="ECO:0000313" key="11">
    <source>
        <dbReference type="Proteomes" id="UP000767334"/>
    </source>
</evidence>
<keyword evidence="6 10" id="KW-0418">Kinase</keyword>
<evidence type="ECO:0000256" key="6">
    <source>
        <dbReference type="ARBA" id="ARBA00022777"/>
    </source>
</evidence>
<protein>
    <recommendedName>
        <fullName evidence="3">histidine kinase</fullName>
        <ecNumber evidence="3">2.7.13.3</ecNumber>
    </recommendedName>
</protein>
<evidence type="ECO:0000256" key="4">
    <source>
        <dbReference type="ARBA" id="ARBA00022553"/>
    </source>
</evidence>
<evidence type="ECO:0000256" key="1">
    <source>
        <dbReference type="ARBA" id="ARBA00000085"/>
    </source>
</evidence>
<keyword evidence="5" id="KW-0808">Transferase</keyword>
<keyword evidence="4" id="KW-0597">Phosphoprotein</keyword>
<dbReference type="SMART" id="SM00387">
    <property type="entry name" value="HATPase_c"/>
    <property type="match status" value="1"/>
</dbReference>
<gene>
    <name evidence="10" type="ORF">H6A19_16300</name>
</gene>
<organism evidence="10 11">
    <name type="scientific">Clostridium saudiense</name>
    <dbReference type="NCBI Taxonomy" id="1414720"/>
    <lineage>
        <taxon>Bacteria</taxon>
        <taxon>Bacillati</taxon>
        <taxon>Bacillota</taxon>
        <taxon>Clostridia</taxon>
        <taxon>Eubacteriales</taxon>
        <taxon>Clostridiaceae</taxon>
        <taxon>Clostridium</taxon>
    </lineage>
</organism>
<comment type="catalytic activity">
    <reaction evidence="1">
        <text>ATP + protein L-histidine = ADP + protein N-phospho-L-histidine.</text>
        <dbReference type="EC" id="2.7.13.3"/>
    </reaction>
</comment>
<dbReference type="EC" id="2.7.13.3" evidence="3"/>
<dbReference type="GO" id="GO:0016301">
    <property type="term" value="F:kinase activity"/>
    <property type="evidence" value="ECO:0007669"/>
    <property type="project" value="UniProtKB-KW"/>
</dbReference>
<dbReference type="Pfam" id="PF02518">
    <property type="entry name" value="HATPase_c"/>
    <property type="match status" value="1"/>
</dbReference>
<dbReference type="InterPro" id="IPR003594">
    <property type="entry name" value="HATPase_dom"/>
</dbReference>
<evidence type="ECO:0000259" key="9">
    <source>
        <dbReference type="PROSITE" id="PS50109"/>
    </source>
</evidence>